<evidence type="ECO:0000256" key="1">
    <source>
        <dbReference type="SAM" id="Coils"/>
    </source>
</evidence>
<evidence type="ECO:0000256" key="2">
    <source>
        <dbReference type="SAM" id="MobiDB-lite"/>
    </source>
</evidence>
<name>A0A2P7Z5Z6_9PEZI</name>
<organism evidence="3 4">
    <name type="scientific">Elsinoe australis</name>
    <dbReference type="NCBI Taxonomy" id="40998"/>
    <lineage>
        <taxon>Eukaryota</taxon>
        <taxon>Fungi</taxon>
        <taxon>Dikarya</taxon>
        <taxon>Ascomycota</taxon>
        <taxon>Pezizomycotina</taxon>
        <taxon>Dothideomycetes</taxon>
        <taxon>Dothideomycetidae</taxon>
        <taxon>Myriangiales</taxon>
        <taxon>Elsinoaceae</taxon>
        <taxon>Elsinoe</taxon>
    </lineage>
</organism>
<comment type="caution">
    <text evidence="3">The sequence shown here is derived from an EMBL/GenBank/DDBJ whole genome shotgun (WGS) entry which is preliminary data.</text>
</comment>
<proteinExistence type="predicted"/>
<evidence type="ECO:0000313" key="3">
    <source>
        <dbReference type="EMBL" id="PSK43636.1"/>
    </source>
</evidence>
<accession>A0A2P7Z5Z6</accession>
<keyword evidence="1" id="KW-0175">Coiled coil</keyword>
<feature type="region of interest" description="Disordered" evidence="2">
    <location>
        <begin position="1"/>
        <end position="42"/>
    </location>
</feature>
<protein>
    <submittedName>
        <fullName evidence="3">Uncharacterized protein</fullName>
    </submittedName>
</protein>
<dbReference type="AlphaFoldDB" id="A0A2P7Z5Z6"/>
<feature type="coiled-coil region" evidence="1">
    <location>
        <begin position="67"/>
        <end position="101"/>
    </location>
</feature>
<evidence type="ECO:0000313" key="4">
    <source>
        <dbReference type="Proteomes" id="UP000243723"/>
    </source>
</evidence>
<gene>
    <name evidence="3" type="ORF">B9Z65_7150</name>
</gene>
<dbReference type="EMBL" id="NHZQ01000305">
    <property type="protein sequence ID" value="PSK43636.1"/>
    <property type="molecule type" value="Genomic_DNA"/>
</dbReference>
<keyword evidence="4" id="KW-1185">Reference proteome</keyword>
<reference evidence="3 4" key="1">
    <citation type="submission" date="2017-05" db="EMBL/GenBank/DDBJ databases">
        <title>Draft genome sequence of Elsinoe australis.</title>
        <authorList>
            <person name="Cheng Q."/>
        </authorList>
    </citation>
    <scope>NUCLEOTIDE SEQUENCE [LARGE SCALE GENOMIC DNA]</scope>
    <source>
        <strain evidence="3 4">NL1</strain>
    </source>
</reference>
<dbReference type="Proteomes" id="UP000243723">
    <property type="component" value="Unassembled WGS sequence"/>
</dbReference>
<sequence>MQFRILPPRHQSSQSTTSDNRKSTIGDPGGSEADPNITMRGDAEIQEARKVFDASRKAEIELKDEEIRLLRKQVEMMGTNRKKQEEELSKLTTSLGNARNTNTELLKRKSREAELSEEVDRQKRTRLEEVGFLGEEMVRIKAKYSKDLEVIREGCKAEIETIKVAFAKAVKKADDAFAWEMATTRHCMEKFRDESRSLKVLCKIKDESFMRYKNDKEKEKVEGVALRKKLGMAAVVLTLQGRRVEALKIERDAVVADQ</sequence>